<dbReference type="GeneID" id="70081133"/>
<dbReference type="KEGG" id="vg:70081133"/>
<dbReference type="EMBL" id="OK040786">
    <property type="protein sequence ID" value="UDL15291.1"/>
    <property type="molecule type" value="Genomic_DNA"/>
</dbReference>
<keyword evidence="2" id="KW-1185">Reference proteome</keyword>
<name>A0AAE8YAI4_9CAUD</name>
<organism evidence="1 2">
    <name type="scientific">Gordonia phage Kudefre</name>
    <dbReference type="NCBI Taxonomy" id="2885975"/>
    <lineage>
        <taxon>Viruses</taxon>
        <taxon>Duplodnaviria</taxon>
        <taxon>Heunggongvirae</taxon>
        <taxon>Uroviricota</taxon>
        <taxon>Caudoviricetes</taxon>
        <taxon>Deeyouvirinae</taxon>
        <taxon>Octobienvirus</taxon>
        <taxon>Octobienvirus kudefre</taxon>
    </lineage>
</organism>
<evidence type="ECO:0000313" key="1">
    <source>
        <dbReference type="EMBL" id="UDL15291.1"/>
    </source>
</evidence>
<sequence length="110" mass="11721">MGQPEVGMSLLPARDWIRHDMPSLPEGYTWRIDYIREKREALIRLTTRIGAGSAIGVSLGEGRVPVGANTPNLVAAACVEVGREILAAVSPLELSLPTLHGYSPGLGMAT</sequence>
<dbReference type="RefSeq" id="YP_010246580.1">
    <property type="nucleotide sequence ID" value="NC_060136.1"/>
</dbReference>
<reference evidence="1 2" key="1">
    <citation type="submission" date="2021-09" db="EMBL/GenBank/DDBJ databases">
        <authorList>
            <person name="DeLeon-Fernandez R.L."/>
            <person name="Alejandro-Iglesias T.M."/>
            <person name="Baez-Cruz V.A."/>
            <person name="Bragalone-Rodriguez T."/>
            <person name="Braun-Zayas A."/>
            <person name="Carattini-Rivera A.Z."/>
            <person name="Castello-Casta F.M."/>
            <person name="Delgado-Torres D.N."/>
            <person name="Lopez-Castro L."/>
            <person name="Rivera-Torres A.P."/>
            <person name="Rodriguez-Diaz E.A."/>
            <person name="Tejas-Delatorre P.J."/>
            <person name="Torres-Carro S.E."/>
            <person name="Tristani-Rodriguez M."/>
            <person name="Vazquez E."/>
            <person name="Molloy S.D."/>
            <person name="Garlena R.A."/>
            <person name="Russell D.A."/>
            <person name="Jacobs-Sera D."/>
            <person name="Hatfull G.F."/>
        </authorList>
    </citation>
    <scope>NUCLEOTIDE SEQUENCE [LARGE SCALE GENOMIC DNA]</scope>
</reference>
<protein>
    <submittedName>
        <fullName evidence="1">Uncharacterized protein</fullName>
    </submittedName>
</protein>
<accession>A0AAE8YAI4</accession>
<gene>
    <name evidence="1" type="primary">61</name>
    <name evidence="1" type="ORF">SEA_KUDEFRE_61</name>
</gene>
<evidence type="ECO:0000313" key="2">
    <source>
        <dbReference type="Proteomes" id="UP000827737"/>
    </source>
</evidence>
<dbReference type="Proteomes" id="UP000827737">
    <property type="component" value="Segment"/>
</dbReference>
<proteinExistence type="predicted"/>